<evidence type="ECO:0000256" key="8">
    <source>
        <dbReference type="SAM" id="MobiDB-lite"/>
    </source>
</evidence>
<comment type="similarity">
    <text evidence="5 6">Belongs to the TRAFAC class myosin-kinesin ATPase superfamily. Kinesin family.</text>
</comment>
<dbReference type="OrthoDB" id="123929at2759"/>
<dbReference type="SMART" id="SM00129">
    <property type="entry name" value="KISc"/>
    <property type="match status" value="1"/>
</dbReference>
<feature type="binding site" evidence="5">
    <location>
        <begin position="114"/>
        <end position="121"/>
    </location>
    <ligand>
        <name>ATP</name>
        <dbReference type="ChEBI" id="CHEBI:30616"/>
    </ligand>
</feature>
<keyword evidence="1 6" id="KW-0493">Microtubule</keyword>
<dbReference type="InterPro" id="IPR027640">
    <property type="entry name" value="Kinesin-like_fam"/>
</dbReference>
<proteinExistence type="inferred from homology"/>
<dbReference type="Gene3D" id="3.40.850.10">
    <property type="entry name" value="Kinesin motor domain"/>
    <property type="match status" value="1"/>
</dbReference>
<dbReference type="HOGENOM" id="CLU_004757_1_0_1"/>
<keyword evidence="2 5" id="KW-0547">Nucleotide-binding</keyword>
<name>A0A0D2AUZ7_9EURO</name>
<keyword evidence="11" id="KW-1185">Reference proteome</keyword>
<sequence length="746" mass="83127">MDKPTKMPSKTPLFQVYLRLRPPVQAQLAKQKTDPWLIVKPADAPAEDDTKVFPSQVIVQPPRDSNRRWIGEYTFIKVFEEEASQLDVFEGTGTVDILRSVLKTGQDGLVTALGFTGSGKTHTMLGSKSQRGLLQMMLDLLFTSIGDSIRRTDSSLVTALTDSDVSESEILSATTFFDLANTDGDRGGTSSVKRNLSRAQTPIMVGTHRDSRVVPEPSSMRQIIFPRRPDVSPYLIEIEPTDEYVVLVSMYEVYKNDIYDLLSSSASSRVGQQPETSKLLFKNTHGSRHRKVVTGLRKIVCGSYDEAMRVITRGQKNRHTAPTVSNNDSSRSHAFFCIEVRKKTAVTGYTDTATQAWTGGTLTVIDLAGAERAVQAQTWGLRLEEAASINQDLSTLRGILKEQKNGKPGANFKGRKLTELLFANSFPSSSGHTATYRPQKAVLIVTADPSGDFNATSNILEYSSLARDFKIVRVASATNTMLRTASGGTGAKCGRTTPQNIKNGHSTAQELEQAINEATRVAEENFALEFRLAEEEIRRSEAEAIAEAAEERLMLVEQQVREDCWVEMEQHLEQEKERWRNAWEQEKTQNEAFMDGKLGILEKTKPFKIHEDGAEARVEELERENESLRAKLRALEQELQTRSPTKKSRTALKSPVKGMVLQETPNVNIATNPFLASLRVRDSDETIKAEFSEGDLHGASEISPRKQSLRSSNVFHATVEEQPPATGKKQRKLTTRKWDLGDANRF</sequence>
<dbReference type="EMBL" id="KN847500">
    <property type="protein sequence ID" value="KIW10518.1"/>
    <property type="molecule type" value="Genomic_DNA"/>
</dbReference>
<feature type="region of interest" description="Disordered" evidence="8">
    <location>
        <begin position="718"/>
        <end position="746"/>
    </location>
</feature>
<evidence type="ECO:0000256" key="4">
    <source>
        <dbReference type="ARBA" id="ARBA00023175"/>
    </source>
</evidence>
<feature type="coiled-coil region" evidence="7">
    <location>
        <begin position="611"/>
        <end position="638"/>
    </location>
</feature>
<evidence type="ECO:0000256" key="5">
    <source>
        <dbReference type="PROSITE-ProRule" id="PRU00283"/>
    </source>
</evidence>
<dbReference type="GO" id="GO:0005874">
    <property type="term" value="C:microtubule"/>
    <property type="evidence" value="ECO:0007669"/>
    <property type="project" value="UniProtKB-KW"/>
</dbReference>
<evidence type="ECO:0000313" key="10">
    <source>
        <dbReference type="EMBL" id="KIW10518.1"/>
    </source>
</evidence>
<feature type="coiled-coil region" evidence="7">
    <location>
        <begin position="532"/>
        <end position="559"/>
    </location>
</feature>
<dbReference type="VEuPathDB" id="FungiDB:PV08_11482"/>
<dbReference type="GO" id="GO:0005524">
    <property type="term" value="F:ATP binding"/>
    <property type="evidence" value="ECO:0007669"/>
    <property type="project" value="UniProtKB-UniRule"/>
</dbReference>
<evidence type="ECO:0000256" key="3">
    <source>
        <dbReference type="ARBA" id="ARBA00022840"/>
    </source>
</evidence>
<dbReference type="InterPro" id="IPR036961">
    <property type="entry name" value="Kinesin_motor_dom_sf"/>
</dbReference>
<evidence type="ECO:0000256" key="1">
    <source>
        <dbReference type="ARBA" id="ARBA00022701"/>
    </source>
</evidence>
<dbReference type="SUPFAM" id="SSF52540">
    <property type="entry name" value="P-loop containing nucleoside triphosphate hydrolases"/>
    <property type="match status" value="1"/>
</dbReference>
<dbReference type="CDD" id="cd14686">
    <property type="entry name" value="bZIP"/>
    <property type="match status" value="1"/>
</dbReference>
<dbReference type="PROSITE" id="PS50067">
    <property type="entry name" value="KINESIN_MOTOR_2"/>
    <property type="match status" value="1"/>
</dbReference>
<evidence type="ECO:0000256" key="7">
    <source>
        <dbReference type="SAM" id="Coils"/>
    </source>
</evidence>
<dbReference type="InterPro" id="IPR001752">
    <property type="entry name" value="Kinesin_motor_dom"/>
</dbReference>
<dbReference type="Proteomes" id="UP000053328">
    <property type="component" value="Unassembled WGS sequence"/>
</dbReference>
<dbReference type="InterPro" id="IPR019821">
    <property type="entry name" value="Kinesin_motor_CS"/>
</dbReference>
<evidence type="ECO:0000256" key="2">
    <source>
        <dbReference type="ARBA" id="ARBA00022741"/>
    </source>
</evidence>
<dbReference type="GO" id="GO:0005634">
    <property type="term" value="C:nucleus"/>
    <property type="evidence" value="ECO:0007669"/>
    <property type="project" value="TreeGrafter"/>
</dbReference>
<dbReference type="Pfam" id="PF00225">
    <property type="entry name" value="Kinesin"/>
    <property type="match status" value="1"/>
</dbReference>
<keyword evidence="7" id="KW-0175">Coiled coil</keyword>
<evidence type="ECO:0000256" key="6">
    <source>
        <dbReference type="RuleBase" id="RU000394"/>
    </source>
</evidence>
<feature type="compositionally biased region" description="Basic and acidic residues" evidence="8">
    <location>
        <begin position="736"/>
        <end position="746"/>
    </location>
</feature>
<evidence type="ECO:0000259" key="9">
    <source>
        <dbReference type="PROSITE" id="PS50067"/>
    </source>
</evidence>
<dbReference type="AlphaFoldDB" id="A0A0D2AUZ7"/>
<dbReference type="InterPro" id="IPR027417">
    <property type="entry name" value="P-loop_NTPase"/>
</dbReference>
<protein>
    <recommendedName>
        <fullName evidence="6">Kinesin-like protein</fullName>
    </recommendedName>
</protein>
<gene>
    <name evidence="10" type="ORF">PV08_11482</name>
</gene>
<dbReference type="STRING" id="91928.A0A0D2AUZ7"/>
<dbReference type="PROSITE" id="PS00411">
    <property type="entry name" value="KINESIN_MOTOR_1"/>
    <property type="match status" value="1"/>
</dbReference>
<feature type="domain" description="Kinesin motor" evidence="9">
    <location>
        <begin position="13"/>
        <end position="469"/>
    </location>
</feature>
<dbReference type="GO" id="GO:0005871">
    <property type="term" value="C:kinesin complex"/>
    <property type="evidence" value="ECO:0007669"/>
    <property type="project" value="TreeGrafter"/>
</dbReference>
<reference evidence="10 11" key="1">
    <citation type="submission" date="2015-01" db="EMBL/GenBank/DDBJ databases">
        <title>The Genome Sequence of Exophiala spinifera CBS89968.</title>
        <authorList>
            <consortium name="The Broad Institute Genomics Platform"/>
            <person name="Cuomo C."/>
            <person name="de Hoog S."/>
            <person name="Gorbushina A."/>
            <person name="Stielow B."/>
            <person name="Teixiera M."/>
            <person name="Abouelleil A."/>
            <person name="Chapman S.B."/>
            <person name="Priest M."/>
            <person name="Young S.K."/>
            <person name="Wortman J."/>
            <person name="Nusbaum C."/>
            <person name="Birren B."/>
        </authorList>
    </citation>
    <scope>NUCLEOTIDE SEQUENCE [LARGE SCALE GENOMIC DNA]</scope>
    <source>
        <strain evidence="10 11">CBS 89968</strain>
    </source>
</reference>
<dbReference type="PANTHER" id="PTHR24115:SF1008">
    <property type="entry name" value="KINESIN-LIKE PROTEIN SUBITO"/>
    <property type="match status" value="1"/>
</dbReference>
<dbReference type="GO" id="GO:0007018">
    <property type="term" value="P:microtubule-based movement"/>
    <property type="evidence" value="ECO:0007669"/>
    <property type="project" value="InterPro"/>
</dbReference>
<dbReference type="GO" id="GO:0008017">
    <property type="term" value="F:microtubule binding"/>
    <property type="evidence" value="ECO:0007669"/>
    <property type="project" value="InterPro"/>
</dbReference>
<evidence type="ECO:0000313" key="11">
    <source>
        <dbReference type="Proteomes" id="UP000053328"/>
    </source>
</evidence>
<dbReference type="GO" id="GO:0016887">
    <property type="term" value="F:ATP hydrolysis activity"/>
    <property type="evidence" value="ECO:0007669"/>
    <property type="project" value="TreeGrafter"/>
</dbReference>
<accession>A0A0D2AUZ7</accession>
<dbReference type="GeneID" id="27338565"/>
<dbReference type="RefSeq" id="XP_016230734.1">
    <property type="nucleotide sequence ID" value="XM_016385790.1"/>
</dbReference>
<dbReference type="PRINTS" id="PR00380">
    <property type="entry name" value="KINESINHEAVY"/>
</dbReference>
<keyword evidence="3 5" id="KW-0067">ATP-binding</keyword>
<dbReference type="GO" id="GO:0003777">
    <property type="term" value="F:microtubule motor activity"/>
    <property type="evidence" value="ECO:0007669"/>
    <property type="project" value="InterPro"/>
</dbReference>
<dbReference type="PANTHER" id="PTHR24115">
    <property type="entry name" value="KINESIN-RELATED"/>
    <property type="match status" value="1"/>
</dbReference>
<organism evidence="10 11">
    <name type="scientific">Exophiala spinifera</name>
    <dbReference type="NCBI Taxonomy" id="91928"/>
    <lineage>
        <taxon>Eukaryota</taxon>
        <taxon>Fungi</taxon>
        <taxon>Dikarya</taxon>
        <taxon>Ascomycota</taxon>
        <taxon>Pezizomycotina</taxon>
        <taxon>Eurotiomycetes</taxon>
        <taxon>Chaetothyriomycetidae</taxon>
        <taxon>Chaetothyriales</taxon>
        <taxon>Herpotrichiellaceae</taxon>
        <taxon>Exophiala</taxon>
    </lineage>
</organism>
<keyword evidence="4 5" id="KW-0505">Motor protein</keyword>